<reference evidence="2" key="1">
    <citation type="submission" date="2017-09" db="EMBL/GenBank/DDBJ databases">
        <title>Depth-based differentiation of microbial function through sediment-hosted aquifers and enrichment of novel symbionts in the deep terrestrial subsurface.</title>
        <authorList>
            <person name="Probst A.J."/>
            <person name="Ladd B."/>
            <person name="Jarett J.K."/>
            <person name="Geller-Mcgrath D.E."/>
            <person name="Sieber C.M.K."/>
            <person name="Emerson J.B."/>
            <person name="Anantharaman K."/>
            <person name="Thomas B.C."/>
            <person name="Malmstrom R."/>
            <person name="Stieglmeier M."/>
            <person name="Klingl A."/>
            <person name="Woyke T."/>
            <person name="Ryan C.M."/>
            <person name="Banfield J.F."/>
        </authorList>
    </citation>
    <scope>NUCLEOTIDE SEQUENCE [LARGE SCALE GENOMIC DNA]</scope>
</reference>
<comment type="caution">
    <text evidence="1">The sequence shown here is derived from an EMBL/GenBank/DDBJ whole genome shotgun (WGS) entry which is preliminary data.</text>
</comment>
<gene>
    <name evidence="1" type="ORF">COZ26_01745</name>
</gene>
<dbReference type="EMBL" id="PFJV01000041">
    <property type="protein sequence ID" value="PIX92445.1"/>
    <property type="molecule type" value="Genomic_DNA"/>
</dbReference>
<dbReference type="Proteomes" id="UP000230658">
    <property type="component" value="Unassembled WGS sequence"/>
</dbReference>
<name>A0A2M7MHE6_9BACT</name>
<accession>A0A2M7MHE6</accession>
<proteinExistence type="predicted"/>
<dbReference type="AlphaFoldDB" id="A0A2M7MHE6"/>
<sequence>AIMVVILMSSVATAQVDVIEEFCASVSGVQAFGWVEEITVFYLFQSLPSHIKGLSPNAKLSQK</sequence>
<protein>
    <submittedName>
        <fullName evidence="1">Uncharacterized protein</fullName>
    </submittedName>
</protein>
<feature type="non-terminal residue" evidence="1">
    <location>
        <position position="1"/>
    </location>
</feature>
<evidence type="ECO:0000313" key="2">
    <source>
        <dbReference type="Proteomes" id="UP000230658"/>
    </source>
</evidence>
<evidence type="ECO:0000313" key="1">
    <source>
        <dbReference type="EMBL" id="PIX92445.1"/>
    </source>
</evidence>
<organism evidence="1 2">
    <name type="scientific">Candidatus Kuenenbacteria bacterium CG_4_10_14_3_um_filter_39_14</name>
    <dbReference type="NCBI Taxonomy" id="1974614"/>
    <lineage>
        <taxon>Bacteria</taxon>
        <taxon>Candidatus Kueneniibacteriota</taxon>
    </lineage>
</organism>